<protein>
    <submittedName>
        <fullName evidence="1">Uncharacterized protein</fullName>
    </submittedName>
</protein>
<evidence type="ECO:0000313" key="1">
    <source>
        <dbReference type="EMBL" id="KAG5205755.1"/>
    </source>
</evidence>
<dbReference type="EMBL" id="JAEMGP010000008">
    <property type="protein sequence ID" value="KAG5205755.1"/>
    <property type="molecule type" value="Genomic_DNA"/>
</dbReference>
<reference evidence="1 2" key="1">
    <citation type="submission" date="2020-12" db="EMBL/GenBank/DDBJ databases">
        <title>De novo assembly of Tibetan sheep genome.</title>
        <authorList>
            <person name="Li X."/>
        </authorList>
    </citation>
    <scope>NUCLEOTIDE SEQUENCE [LARGE SCALE GENOMIC DNA]</scope>
    <source>
        <tissue evidence="1">Heart</tissue>
    </source>
</reference>
<dbReference type="Proteomes" id="UP000664991">
    <property type="component" value="Unassembled WGS sequence"/>
</dbReference>
<dbReference type="AlphaFoldDB" id="A0A836CZN4"/>
<accession>A0A836CZN4</accession>
<sequence>MPTCSDWPEVHQGLSEVSSNNTLPWPALSEPSGAMDEERISLFSTYWHIGVSDSFEVLKGSLPCPPPLYFDDSPAPCFPLSRLFSHKPPPPRFFPFTAFRNMKPYRSLV</sequence>
<gene>
    <name evidence="1" type="ORF">JEQ12_019005</name>
</gene>
<organism evidence="1 2">
    <name type="scientific">Ovis aries</name>
    <name type="common">Sheep</name>
    <dbReference type="NCBI Taxonomy" id="9940"/>
    <lineage>
        <taxon>Eukaryota</taxon>
        <taxon>Metazoa</taxon>
        <taxon>Chordata</taxon>
        <taxon>Craniata</taxon>
        <taxon>Vertebrata</taxon>
        <taxon>Euteleostomi</taxon>
        <taxon>Mammalia</taxon>
        <taxon>Eutheria</taxon>
        <taxon>Laurasiatheria</taxon>
        <taxon>Artiodactyla</taxon>
        <taxon>Ruminantia</taxon>
        <taxon>Pecora</taxon>
        <taxon>Bovidae</taxon>
        <taxon>Caprinae</taxon>
        <taxon>Ovis</taxon>
    </lineage>
</organism>
<evidence type="ECO:0000313" key="2">
    <source>
        <dbReference type="Proteomes" id="UP000664991"/>
    </source>
</evidence>
<comment type="caution">
    <text evidence="1">The sequence shown here is derived from an EMBL/GenBank/DDBJ whole genome shotgun (WGS) entry which is preliminary data.</text>
</comment>
<name>A0A836CZN4_SHEEP</name>
<proteinExistence type="predicted"/>